<proteinExistence type="predicted"/>
<accession>A0A5C6DZH2</accession>
<protein>
    <submittedName>
        <fullName evidence="1">Uncharacterized protein</fullName>
    </submittedName>
</protein>
<keyword evidence="2" id="KW-1185">Reference proteome</keyword>
<dbReference type="EMBL" id="SJPV01000001">
    <property type="protein sequence ID" value="TWU42038.1"/>
    <property type="molecule type" value="Genomic_DNA"/>
</dbReference>
<gene>
    <name evidence="1" type="ORF">Poly41_03340</name>
</gene>
<organism evidence="1 2">
    <name type="scientific">Novipirellula artificiosorum</name>
    <dbReference type="NCBI Taxonomy" id="2528016"/>
    <lineage>
        <taxon>Bacteria</taxon>
        <taxon>Pseudomonadati</taxon>
        <taxon>Planctomycetota</taxon>
        <taxon>Planctomycetia</taxon>
        <taxon>Pirellulales</taxon>
        <taxon>Pirellulaceae</taxon>
        <taxon>Novipirellula</taxon>
    </lineage>
</organism>
<dbReference type="RefSeq" id="WP_231615322.1">
    <property type="nucleotide sequence ID" value="NZ_SJPV01000001.1"/>
</dbReference>
<evidence type="ECO:0000313" key="2">
    <source>
        <dbReference type="Proteomes" id="UP000319143"/>
    </source>
</evidence>
<reference evidence="1 2" key="1">
    <citation type="submission" date="2019-02" db="EMBL/GenBank/DDBJ databases">
        <title>Deep-cultivation of Planctomycetes and their phenomic and genomic characterization uncovers novel biology.</title>
        <authorList>
            <person name="Wiegand S."/>
            <person name="Jogler M."/>
            <person name="Boedeker C."/>
            <person name="Pinto D."/>
            <person name="Vollmers J."/>
            <person name="Rivas-Marin E."/>
            <person name="Kohn T."/>
            <person name="Peeters S.H."/>
            <person name="Heuer A."/>
            <person name="Rast P."/>
            <person name="Oberbeckmann S."/>
            <person name="Bunk B."/>
            <person name="Jeske O."/>
            <person name="Meyerdierks A."/>
            <person name="Storesund J.E."/>
            <person name="Kallscheuer N."/>
            <person name="Luecker S."/>
            <person name="Lage O.M."/>
            <person name="Pohl T."/>
            <person name="Merkel B.J."/>
            <person name="Hornburger P."/>
            <person name="Mueller R.-W."/>
            <person name="Bruemmer F."/>
            <person name="Labrenz M."/>
            <person name="Spormann A.M."/>
            <person name="Op Den Camp H."/>
            <person name="Overmann J."/>
            <person name="Amann R."/>
            <person name="Jetten M.S.M."/>
            <person name="Mascher T."/>
            <person name="Medema M.H."/>
            <person name="Devos D.P."/>
            <person name="Kaster A.-K."/>
            <person name="Ovreas L."/>
            <person name="Rohde M."/>
            <person name="Galperin M.Y."/>
            <person name="Jogler C."/>
        </authorList>
    </citation>
    <scope>NUCLEOTIDE SEQUENCE [LARGE SCALE GENOMIC DNA]</scope>
    <source>
        <strain evidence="1 2">Poly41</strain>
    </source>
</reference>
<evidence type="ECO:0000313" key="1">
    <source>
        <dbReference type="EMBL" id="TWU42038.1"/>
    </source>
</evidence>
<dbReference type="Proteomes" id="UP000319143">
    <property type="component" value="Unassembled WGS sequence"/>
</dbReference>
<sequence>MICADATEFVPDHPVDVVVCEMLHVGLLREKQAQVIAAFKRRYRQTHGTKLPVFIPEASILMAQPIYQSFDFSGYHAPLPLFQTPSLDQPRTTQFAALTPYATIHYNEPIPMQYNVDEPITVTRSGTINAIRFVTQNVLAINIQCKQAITWPNQCLVLPIASPFDAAANDRIRVKFEYYAGGSIEQLAATLRMCRSRVFL</sequence>
<dbReference type="AlphaFoldDB" id="A0A5C6DZH2"/>
<comment type="caution">
    <text evidence="1">The sequence shown here is derived from an EMBL/GenBank/DDBJ whole genome shotgun (WGS) entry which is preliminary data.</text>
</comment>
<name>A0A5C6DZH2_9BACT</name>